<name>A0ABM8ZUE3_9VIBR</name>
<evidence type="ECO:0000256" key="1">
    <source>
        <dbReference type="SAM" id="SignalP"/>
    </source>
</evidence>
<keyword evidence="3" id="KW-1185">Reference proteome</keyword>
<dbReference type="InterPro" id="IPR039366">
    <property type="entry name" value="Pilotin"/>
</dbReference>
<dbReference type="PANTHER" id="PTHR38013:SF1">
    <property type="entry name" value="GLYCOPROTEIN_POLYSACCHARIDE METABOLISM"/>
    <property type="match status" value="1"/>
</dbReference>
<dbReference type="Pfam" id="PF09619">
    <property type="entry name" value="YscW"/>
    <property type="match status" value="1"/>
</dbReference>
<protein>
    <recommendedName>
        <fullName evidence="4">Lipo-like protein</fullName>
    </recommendedName>
</protein>
<organism evidence="2 3">
    <name type="scientific">Vibrio stylophorae</name>
    <dbReference type="NCBI Taxonomy" id="659351"/>
    <lineage>
        <taxon>Bacteria</taxon>
        <taxon>Pseudomonadati</taxon>
        <taxon>Pseudomonadota</taxon>
        <taxon>Gammaproteobacteria</taxon>
        <taxon>Vibrionales</taxon>
        <taxon>Vibrionaceae</taxon>
        <taxon>Vibrio</taxon>
    </lineage>
</organism>
<dbReference type="PANTHER" id="PTHR38013">
    <property type="entry name" value="GLYCOPROTEIN/POLYSACCHARIDE METABOLISM"/>
    <property type="match status" value="1"/>
</dbReference>
<evidence type="ECO:0000313" key="3">
    <source>
        <dbReference type="Proteomes" id="UP000838672"/>
    </source>
</evidence>
<comment type="caution">
    <text evidence="2">The sequence shown here is derived from an EMBL/GenBank/DDBJ whole genome shotgun (WGS) entry which is preliminary data.</text>
</comment>
<dbReference type="Proteomes" id="UP000838672">
    <property type="component" value="Unassembled WGS sequence"/>
</dbReference>
<dbReference type="InterPro" id="IPR053196">
    <property type="entry name" value="Lipoprotein_YbaY-like"/>
</dbReference>
<proteinExistence type="predicted"/>
<dbReference type="EMBL" id="CAKLDI010000001">
    <property type="protein sequence ID" value="CAH0533945.1"/>
    <property type="molecule type" value="Genomic_DNA"/>
</dbReference>
<feature type="chain" id="PRO_5047394464" description="Lipo-like protein" evidence="1">
    <location>
        <begin position="19"/>
        <end position="151"/>
    </location>
</feature>
<evidence type="ECO:0008006" key="4">
    <source>
        <dbReference type="Google" id="ProtNLM"/>
    </source>
</evidence>
<dbReference type="RefSeq" id="WP_237466358.1">
    <property type="nucleotide sequence ID" value="NZ_CAKLDI010000001.1"/>
</dbReference>
<keyword evidence="1" id="KW-0732">Signal</keyword>
<sequence>MKLFRLLALGAVALVATACSTTPQSTIADQSATVEEQPMAEVRGTLTYLQRIALPDDAVITVTLEDIAFADAPAEVISQDSFMAEGNQVPFNFTLEYDPNLINARHPYNIRARIDVDGQLMFTTDTIYPVITNSEETQQAHLILRMVDRSK</sequence>
<dbReference type="PROSITE" id="PS51257">
    <property type="entry name" value="PROKAR_LIPOPROTEIN"/>
    <property type="match status" value="1"/>
</dbReference>
<reference evidence="2" key="1">
    <citation type="submission" date="2021-11" db="EMBL/GenBank/DDBJ databases">
        <authorList>
            <person name="Rodrigo-Torres L."/>
            <person name="Arahal R. D."/>
            <person name="Lucena T."/>
        </authorList>
    </citation>
    <scope>NUCLEOTIDE SEQUENCE</scope>
    <source>
        <strain evidence="2">CECT 7929</strain>
    </source>
</reference>
<feature type="signal peptide" evidence="1">
    <location>
        <begin position="1"/>
        <end position="18"/>
    </location>
</feature>
<gene>
    <name evidence="2" type="ORF">VST7929_01823</name>
</gene>
<evidence type="ECO:0000313" key="2">
    <source>
        <dbReference type="EMBL" id="CAH0533945.1"/>
    </source>
</evidence>
<accession>A0ABM8ZUE3</accession>